<proteinExistence type="inferred from homology"/>
<dbReference type="GO" id="GO:1902600">
    <property type="term" value="P:proton transmembrane transport"/>
    <property type="evidence" value="ECO:0007669"/>
    <property type="project" value="InterPro"/>
</dbReference>
<dbReference type="EMBL" id="QRBE01000008">
    <property type="protein sequence ID" value="RDS80440.1"/>
    <property type="molecule type" value="Genomic_DNA"/>
</dbReference>
<dbReference type="PANTHER" id="PTHR42751">
    <property type="entry name" value="SODIUM/HYDROGEN EXCHANGER FAMILY/TRKA DOMAIN PROTEIN"/>
    <property type="match status" value="1"/>
</dbReference>
<evidence type="ECO:0000256" key="5">
    <source>
        <dbReference type="ARBA" id="ARBA00022692"/>
    </source>
</evidence>
<feature type="transmembrane region" description="Helical" evidence="9">
    <location>
        <begin position="149"/>
        <end position="173"/>
    </location>
</feature>
<dbReference type="Gene3D" id="1.20.1530.20">
    <property type="match status" value="1"/>
</dbReference>
<dbReference type="Pfam" id="PF00999">
    <property type="entry name" value="Na_H_Exchanger"/>
    <property type="match status" value="1"/>
</dbReference>
<evidence type="ECO:0000256" key="7">
    <source>
        <dbReference type="ARBA" id="ARBA00023065"/>
    </source>
</evidence>
<comment type="caution">
    <text evidence="11">The sequence shown here is derived from an EMBL/GenBank/DDBJ whole genome shotgun (WGS) entry which is preliminary data.</text>
</comment>
<dbReference type="GO" id="GO:0016020">
    <property type="term" value="C:membrane"/>
    <property type="evidence" value="ECO:0007669"/>
    <property type="project" value="UniProtKB-SubCell"/>
</dbReference>
<feature type="transmembrane region" description="Helical" evidence="9">
    <location>
        <begin position="356"/>
        <end position="376"/>
    </location>
</feature>
<evidence type="ECO:0000256" key="1">
    <source>
        <dbReference type="ARBA" id="ARBA00004141"/>
    </source>
</evidence>
<dbReference type="PANTHER" id="PTHR42751:SF3">
    <property type="entry name" value="SODIUM_GLUTAMATE SYMPORTER"/>
    <property type="match status" value="1"/>
</dbReference>
<feature type="transmembrane region" description="Helical" evidence="9">
    <location>
        <begin position="331"/>
        <end position="350"/>
    </location>
</feature>
<feature type="transmembrane region" description="Helical" evidence="9">
    <location>
        <begin position="86"/>
        <end position="104"/>
    </location>
</feature>
<feature type="transmembrane region" description="Helical" evidence="9">
    <location>
        <begin position="297"/>
        <end position="319"/>
    </location>
</feature>
<feature type="transmembrane region" description="Helical" evidence="9">
    <location>
        <begin position="465"/>
        <end position="483"/>
    </location>
</feature>
<feature type="transmembrane region" description="Helical" evidence="9">
    <location>
        <begin position="116"/>
        <end position="137"/>
    </location>
</feature>
<feature type="transmembrane region" description="Helical" evidence="9">
    <location>
        <begin position="543"/>
        <end position="563"/>
    </location>
</feature>
<dbReference type="InterPro" id="IPR038770">
    <property type="entry name" value="Na+/solute_symporter_sf"/>
</dbReference>
<dbReference type="GO" id="GO:0015297">
    <property type="term" value="F:antiporter activity"/>
    <property type="evidence" value="ECO:0007669"/>
    <property type="project" value="UniProtKB-KW"/>
</dbReference>
<name>A0A370WWH9_9GAMM</name>
<feature type="transmembrane region" description="Helical" evidence="9">
    <location>
        <begin position="220"/>
        <end position="253"/>
    </location>
</feature>
<feature type="domain" description="Cation/H+ exchanger transmembrane" evidence="10">
    <location>
        <begin position="14"/>
        <end position="375"/>
    </location>
</feature>
<comment type="similarity">
    <text evidence="2">Belongs to the monovalent cation:proton antiporter 2 (CPA2) transporter (TC 2.A.37) family.</text>
</comment>
<comment type="subcellular location">
    <subcellularLocation>
        <location evidence="1">Membrane</location>
        <topology evidence="1">Multi-pass membrane protein</topology>
    </subcellularLocation>
</comment>
<sequence length="588" mass="63206">MHDIGLIRDLALVMLVAGATTILFQRLRLPVLPGYILAGMVIGPHTPGVLVDDPRAIADISNLGVVLLMFTLGLEFSVRKLRQVGGALLLITVIEVGFMLWVGYQLGLVFGWGSRNALFLGAIMALSSTMVATRALTESGLRHWPFARLVVGMLVAEDMLTIVLLTLLTAIAISGTVETGVAISVVGHLGLFVVAGMIVGLLLLPRLVDYVAQFDRNETLLVSVLAICFGTSLLAAWLGFSVALGAFLAGAVVAEAHSAPRVVHLVEPLRDMFAALFFVAIGLKIDPSQLIHYALPALWIALTVMIGKSVICSAGVFFIGHDLRTSLRTGLCMAQIGEFSFVIAALGLTLGAVSTFIYPIAVAAALICMVISPYLLRSADVLAQTGQRVIPRPLRLLISSYSGWLENLRPVDENAVLARMFRRLLWHIAINIALVVTLFVIGAYINAHHAAWFEHWGMGRNMRHSVIWACALFLSLPLLIAVYRKAEALGMLLAELGIRERFAGSYTQAIRQVLAKLIPLATLLVLALLVGVLGSAILPPRGVVLSLVAVCVILAVILWRGLVKVHARLQAALRDTLEKPASPPNESG</sequence>
<organism evidence="11 12">
    <name type="scientific">Dyella monticola</name>
    <dbReference type="NCBI Taxonomy" id="1927958"/>
    <lineage>
        <taxon>Bacteria</taxon>
        <taxon>Pseudomonadati</taxon>
        <taxon>Pseudomonadota</taxon>
        <taxon>Gammaproteobacteria</taxon>
        <taxon>Lysobacterales</taxon>
        <taxon>Rhodanobacteraceae</taxon>
        <taxon>Dyella</taxon>
    </lineage>
</organism>
<feature type="transmembrane region" description="Helical" evidence="9">
    <location>
        <begin position="31"/>
        <end position="50"/>
    </location>
</feature>
<evidence type="ECO:0000256" key="8">
    <source>
        <dbReference type="ARBA" id="ARBA00023136"/>
    </source>
</evidence>
<dbReference type="InterPro" id="IPR006153">
    <property type="entry name" value="Cation/H_exchanger_TM"/>
</dbReference>
<dbReference type="RefSeq" id="WP_115496242.1">
    <property type="nucleotide sequence ID" value="NZ_QRBE01000008.1"/>
</dbReference>
<evidence type="ECO:0000256" key="9">
    <source>
        <dbReference type="SAM" id="Phobius"/>
    </source>
</evidence>
<keyword evidence="4" id="KW-0050">Antiport</keyword>
<evidence type="ECO:0000256" key="3">
    <source>
        <dbReference type="ARBA" id="ARBA00022448"/>
    </source>
</evidence>
<dbReference type="Proteomes" id="UP000254258">
    <property type="component" value="Unassembled WGS sequence"/>
</dbReference>
<reference evidence="11 12" key="1">
    <citation type="submission" date="2018-07" db="EMBL/GenBank/DDBJ databases">
        <title>Dyella monticola sp. nov. and Dyella psychrodurans sp. nov. isolated from monsoon evergreen broad-leaved forest soil of Dinghu Mountain, China.</title>
        <authorList>
            <person name="Gao Z."/>
            <person name="Qiu L."/>
        </authorList>
    </citation>
    <scope>NUCLEOTIDE SEQUENCE [LARGE SCALE GENOMIC DNA]</scope>
    <source>
        <strain evidence="11 12">4G-K06</strain>
    </source>
</reference>
<feature type="transmembrane region" description="Helical" evidence="9">
    <location>
        <begin position="6"/>
        <end position="24"/>
    </location>
</feature>
<keyword evidence="5 9" id="KW-0812">Transmembrane</keyword>
<keyword evidence="6 9" id="KW-1133">Transmembrane helix</keyword>
<evidence type="ECO:0000256" key="6">
    <source>
        <dbReference type="ARBA" id="ARBA00022989"/>
    </source>
</evidence>
<evidence type="ECO:0000256" key="4">
    <source>
        <dbReference type="ARBA" id="ARBA00022449"/>
    </source>
</evidence>
<dbReference type="AlphaFoldDB" id="A0A370WWH9"/>
<feature type="transmembrane region" description="Helical" evidence="9">
    <location>
        <begin position="185"/>
        <end position="208"/>
    </location>
</feature>
<dbReference type="OrthoDB" id="9781411at2"/>
<evidence type="ECO:0000259" key="10">
    <source>
        <dbReference type="Pfam" id="PF00999"/>
    </source>
</evidence>
<protein>
    <submittedName>
        <fullName evidence="11">Cation:proton antiporter</fullName>
    </submittedName>
</protein>
<keyword evidence="8 9" id="KW-0472">Membrane</keyword>
<evidence type="ECO:0000313" key="12">
    <source>
        <dbReference type="Proteomes" id="UP000254258"/>
    </source>
</evidence>
<keyword evidence="7" id="KW-0406">Ion transport</keyword>
<evidence type="ECO:0000256" key="2">
    <source>
        <dbReference type="ARBA" id="ARBA00005551"/>
    </source>
</evidence>
<feature type="transmembrane region" description="Helical" evidence="9">
    <location>
        <begin position="517"/>
        <end position="537"/>
    </location>
</feature>
<keyword evidence="3" id="KW-0813">Transport</keyword>
<gene>
    <name evidence="11" type="ORF">DWU98_13470</name>
</gene>
<feature type="transmembrane region" description="Helical" evidence="9">
    <location>
        <begin position="424"/>
        <end position="445"/>
    </location>
</feature>
<accession>A0A370WWH9</accession>
<evidence type="ECO:0000313" key="11">
    <source>
        <dbReference type="EMBL" id="RDS80440.1"/>
    </source>
</evidence>
<keyword evidence="12" id="KW-1185">Reference proteome</keyword>
<feature type="transmembrane region" description="Helical" evidence="9">
    <location>
        <begin position="56"/>
        <end position="74"/>
    </location>
</feature>